<reference evidence="1 2" key="1">
    <citation type="journal article" date="2016" name="Nat. Commun.">
        <title>Thousands of microbial genomes shed light on interconnected biogeochemical processes in an aquifer system.</title>
        <authorList>
            <person name="Anantharaman K."/>
            <person name="Brown C.T."/>
            <person name="Hug L.A."/>
            <person name="Sharon I."/>
            <person name="Castelle C.J."/>
            <person name="Probst A.J."/>
            <person name="Thomas B.C."/>
            <person name="Singh A."/>
            <person name="Wilkins M.J."/>
            <person name="Karaoz U."/>
            <person name="Brodie E.L."/>
            <person name="Williams K.H."/>
            <person name="Hubbard S.S."/>
            <person name="Banfield J.F."/>
        </authorList>
    </citation>
    <scope>NUCLEOTIDE SEQUENCE [LARGE SCALE GENOMIC DNA]</scope>
</reference>
<comment type="caution">
    <text evidence="1">The sequence shown here is derived from an EMBL/GenBank/DDBJ whole genome shotgun (WGS) entry which is preliminary data.</text>
</comment>
<accession>A0A1F4U6Z8</accession>
<evidence type="ECO:0000313" key="2">
    <source>
        <dbReference type="Proteomes" id="UP000179242"/>
    </source>
</evidence>
<protein>
    <submittedName>
        <fullName evidence="1">Uncharacterized protein</fullName>
    </submittedName>
</protein>
<evidence type="ECO:0000313" key="1">
    <source>
        <dbReference type="EMBL" id="OGC40736.1"/>
    </source>
</evidence>
<dbReference type="AlphaFoldDB" id="A0A1F4U6Z8"/>
<dbReference type="InterPro" id="IPR016024">
    <property type="entry name" value="ARM-type_fold"/>
</dbReference>
<name>A0A1F4U6Z8_UNCSA</name>
<dbReference type="EMBL" id="MEUJ01000002">
    <property type="protein sequence ID" value="OGC40736.1"/>
    <property type="molecule type" value="Genomic_DNA"/>
</dbReference>
<dbReference type="Proteomes" id="UP000179242">
    <property type="component" value="Unassembled WGS sequence"/>
</dbReference>
<sequence length="736" mass="81120">MDRFDILDRADGKADGKISTPLSNINPGEAISFLDLLGGHNIRGVKIICFDPEEAPQVQNLLRASPYKWNDAQIDSLIKFTIRAAGEYASSALYALPAMLQTGITAPDKIKALIKTVVSAARAAGKWKYAHSAFYALPAMLQAGITAPDKIKALIKTVISAVKAAGKDDPRASSSALLALPEMLQAGITDPNKIGTLIQTVVGAAGKHSSSTINALPRAIEDIRNAGITDPDEIKALIQTVIRTAGKDALYDLPNLIEAIKRDTNQSADIINIVKKFLLFTKKLTGLKALRTLLFVIKRLKIAPSELSYESFPRAFIEKLNAYADKKELSENLAPWISVLINNIHDRQIDSFQKDSIRDYIAGNLSPVAAYQLIALGGPNLYTSSFQKIWRAQKITNLRAWLGKVDPKNRFVAQLILTLCIFNEAGIFKQHINLFIEKAVAILFNPDDIKKNGLLLTKALNILLPHANSAEKQVFAILLMQGYWSCNSGDQKNVLAYLIKLYAAELNDPSLAAIAKELPNAPKLSPPHPANQEGGWFKDKVLTAKLYFYKDETWFSKTRIFYLGKGFKIKKSTGEHTYILEKILSNGIALRLILTNASEDEDNRTDSLNDPSIDIIVHRGHSYHFSKTFPRVFSSTKGKLLIGGSCGSFRDMMSDEFQKAYGKGNFLIADQNTGEGDTNNRLLLSLMGEIAMGCKSWDKCFTEKLEGKGLVLPDDPAFLFAAWETLYLSSVQGHSK</sequence>
<gene>
    <name evidence="1" type="ORF">A2438_00335</name>
</gene>
<dbReference type="SUPFAM" id="SSF48371">
    <property type="entry name" value="ARM repeat"/>
    <property type="match status" value="1"/>
</dbReference>
<proteinExistence type="predicted"/>
<organism evidence="1 2">
    <name type="scientific">candidate division WOR-1 bacterium RIFOXYC2_FULL_46_14</name>
    <dbReference type="NCBI Taxonomy" id="1802587"/>
    <lineage>
        <taxon>Bacteria</taxon>
        <taxon>Bacillati</taxon>
        <taxon>Saganbacteria</taxon>
    </lineage>
</organism>